<dbReference type="EMBL" id="CP058909">
    <property type="protein sequence ID" value="QLH83422.1"/>
    <property type="molecule type" value="Genomic_DNA"/>
</dbReference>
<evidence type="ECO:0000256" key="1">
    <source>
        <dbReference type="SAM" id="MobiDB-lite"/>
    </source>
</evidence>
<feature type="transmembrane region" description="Helical" evidence="2">
    <location>
        <begin position="56"/>
        <end position="81"/>
    </location>
</feature>
<evidence type="ECO:0000313" key="3">
    <source>
        <dbReference type="EMBL" id="QLH83422.1"/>
    </source>
</evidence>
<keyword evidence="2" id="KW-0472">Membrane</keyword>
<sequence length="303" mass="33526">MTNTNDPPNPQAPPSPSNKRLMLEVLKATGIPLMFGLLCLTGLALVWWYGLPERPISIVLLSGLIAGPFIVVYAFLFAYVYQKRLDVPIVLLDPDGQDWGLKYLHPDEFGQAEIEGDRLATRHGRATGETIYFAEGHRIEQREEVDPETGEKETVPRRVLTSTWEGEISHQKFMEKKASLKQQRKKLVPLAFEGLKARAGADMKVLENTDKLAHSLLLGAEEDSFLADGLNPMDFDLDVDLDRTLGGLIPSREEADDQEERAAADRPGSADIQESSDPLKERAQSDGSPGSNGQHPGSEVNRE</sequence>
<dbReference type="RefSeq" id="WP_179918471.1">
    <property type="nucleotide sequence ID" value="NZ_CP058909.1"/>
</dbReference>
<gene>
    <name evidence="3" type="ORF">HZS54_18080</name>
</gene>
<evidence type="ECO:0000313" key="4">
    <source>
        <dbReference type="Proteomes" id="UP000509346"/>
    </source>
</evidence>
<accession>A0A7D5PCR2</accession>
<feature type="compositionally biased region" description="Polar residues" evidence="1">
    <location>
        <begin position="285"/>
        <end position="295"/>
    </location>
</feature>
<dbReference type="OrthoDB" id="234051at2157"/>
<protein>
    <submittedName>
        <fullName evidence="3">Uncharacterized protein</fullName>
    </submittedName>
</protein>
<feature type="transmembrane region" description="Helical" evidence="2">
    <location>
        <begin position="29"/>
        <end position="50"/>
    </location>
</feature>
<feature type="region of interest" description="Disordered" evidence="1">
    <location>
        <begin position="248"/>
        <end position="303"/>
    </location>
</feature>
<reference evidence="3 4" key="1">
    <citation type="submission" date="2020-07" db="EMBL/GenBank/DDBJ databases">
        <title>Halosimplex litoreum sp. nov. and Halosimplex rubrum sp. nov., isolated from different salt environments.</title>
        <authorList>
            <person name="Cui H."/>
        </authorList>
    </citation>
    <scope>NUCLEOTIDE SEQUENCE [LARGE SCALE GENOMIC DNA]</scope>
    <source>
        <strain evidence="3 4">R2</strain>
    </source>
</reference>
<keyword evidence="2" id="KW-1133">Transmembrane helix</keyword>
<dbReference type="KEGG" id="hpel:HZS54_18080"/>
<dbReference type="AlphaFoldDB" id="A0A7D5PCR2"/>
<dbReference type="GeneID" id="56084539"/>
<keyword evidence="4" id="KW-1185">Reference proteome</keyword>
<organism evidence="3 4">
    <name type="scientific">Halosimplex pelagicum</name>
    <dbReference type="NCBI Taxonomy" id="869886"/>
    <lineage>
        <taxon>Archaea</taxon>
        <taxon>Methanobacteriati</taxon>
        <taxon>Methanobacteriota</taxon>
        <taxon>Stenosarchaea group</taxon>
        <taxon>Halobacteria</taxon>
        <taxon>Halobacteriales</taxon>
        <taxon>Haloarculaceae</taxon>
        <taxon>Halosimplex</taxon>
    </lineage>
</organism>
<evidence type="ECO:0000256" key="2">
    <source>
        <dbReference type="SAM" id="Phobius"/>
    </source>
</evidence>
<proteinExistence type="predicted"/>
<keyword evidence="2" id="KW-0812">Transmembrane</keyword>
<dbReference type="Proteomes" id="UP000509346">
    <property type="component" value="Chromosome"/>
</dbReference>
<name>A0A7D5PCR2_9EURY</name>